<proteinExistence type="predicted"/>
<keyword evidence="2" id="KW-0812">Transmembrane</keyword>
<accession>A0A4Z0J8S6</accession>
<gene>
    <name evidence="3" type="ORF">EGT51_05655</name>
</gene>
<dbReference type="OrthoDB" id="2298693at2"/>
<dbReference type="AlphaFoldDB" id="A0A4Z0J8S6"/>
<comment type="caution">
    <text evidence="3">The sequence shown here is derived from an EMBL/GenBank/DDBJ whole genome shotgun (WGS) entry which is preliminary data.</text>
</comment>
<evidence type="ECO:0000313" key="3">
    <source>
        <dbReference type="EMBL" id="TGD19106.1"/>
    </source>
</evidence>
<evidence type="ECO:0000256" key="2">
    <source>
        <dbReference type="SAM" id="Phobius"/>
    </source>
</evidence>
<dbReference type="RefSeq" id="WP_135367781.1">
    <property type="nucleotide sequence ID" value="NZ_RKLX01000007.1"/>
</dbReference>
<keyword evidence="2" id="KW-1133">Transmembrane helix</keyword>
<feature type="transmembrane region" description="Helical" evidence="2">
    <location>
        <begin position="32"/>
        <end position="53"/>
    </location>
</feature>
<keyword evidence="4" id="KW-1185">Reference proteome</keyword>
<name>A0A4Z0J8S6_9LACO</name>
<feature type="compositionally biased region" description="Basic residues" evidence="1">
    <location>
        <begin position="78"/>
        <end position="91"/>
    </location>
</feature>
<evidence type="ECO:0000313" key="4">
    <source>
        <dbReference type="Proteomes" id="UP000297348"/>
    </source>
</evidence>
<keyword evidence="2" id="KW-0472">Membrane</keyword>
<feature type="region of interest" description="Disordered" evidence="1">
    <location>
        <begin position="70"/>
        <end position="110"/>
    </location>
</feature>
<feature type="compositionally biased region" description="Basic residues" evidence="1">
    <location>
        <begin position="100"/>
        <end position="110"/>
    </location>
</feature>
<organism evidence="3 4">
    <name type="scientific">Levilactobacillus suantsaiihabitans</name>
    <dbReference type="NCBI Taxonomy" id="2487722"/>
    <lineage>
        <taxon>Bacteria</taxon>
        <taxon>Bacillati</taxon>
        <taxon>Bacillota</taxon>
        <taxon>Bacilli</taxon>
        <taxon>Lactobacillales</taxon>
        <taxon>Lactobacillaceae</taxon>
        <taxon>Levilactobacillus</taxon>
    </lineage>
</organism>
<reference evidence="3 4" key="1">
    <citation type="submission" date="2018-10" db="EMBL/GenBank/DDBJ databases">
        <title>Lactobacillus sp. R7 and Lactobacillus sp. R19 isolated from fermented mustard green product of Taiwan.</title>
        <authorList>
            <person name="Lin S.-T."/>
        </authorList>
    </citation>
    <scope>NUCLEOTIDE SEQUENCE [LARGE SCALE GENOMIC DNA]</scope>
    <source>
        <strain evidence="3 4">BCRC 81129</strain>
    </source>
</reference>
<protein>
    <submittedName>
        <fullName evidence="3">Transposase</fullName>
    </submittedName>
</protein>
<dbReference type="EMBL" id="RKLX01000007">
    <property type="protein sequence ID" value="TGD19106.1"/>
    <property type="molecule type" value="Genomic_DNA"/>
</dbReference>
<dbReference type="Proteomes" id="UP000297348">
    <property type="component" value="Unassembled WGS sequence"/>
</dbReference>
<evidence type="ECO:0000256" key="1">
    <source>
        <dbReference type="SAM" id="MobiDB-lite"/>
    </source>
</evidence>
<sequence length="110" mass="12525">MFKDKFAVPQVSAEEMQEHRDRFSALIAEYPWLIPATVSLEIIPVTVMIHGFWKNRQLKKQLLIEREHTKQRQLGGCHHGHGHGGHCHHGGKPQLLAGPHHGHGHQHHDA</sequence>